<protein>
    <submittedName>
        <fullName evidence="1">Uncharacterized protein</fullName>
    </submittedName>
</protein>
<proteinExistence type="predicted"/>
<reference evidence="1 2" key="1">
    <citation type="submission" date="2023-07" db="EMBL/GenBank/DDBJ databases">
        <title>Sorghum-associated microbial communities from plants grown in Nebraska, USA.</title>
        <authorList>
            <person name="Schachtman D."/>
        </authorList>
    </citation>
    <scope>NUCLEOTIDE SEQUENCE [LARGE SCALE GENOMIC DNA]</scope>
    <source>
        <strain evidence="1 2">4256</strain>
    </source>
</reference>
<evidence type="ECO:0000313" key="1">
    <source>
        <dbReference type="EMBL" id="MDR7154797.1"/>
    </source>
</evidence>
<dbReference type="Proteomes" id="UP001267638">
    <property type="component" value="Unassembled WGS sequence"/>
</dbReference>
<accession>A0ABU1WZP2</accession>
<name>A0ABU1WZP2_SPHXE</name>
<comment type="caution">
    <text evidence="1">The sequence shown here is derived from an EMBL/GenBank/DDBJ whole genome shotgun (WGS) entry which is preliminary data.</text>
</comment>
<sequence>MELQGLIGGESLLDYIGSSQPDKLVADIDLDEPVHLRAHIVSSGYLVCVIRQDFAGVREPYVDRAACATIVAYSGLGSCLPAMRDRHKAWQTLNSRSAFEK</sequence>
<evidence type="ECO:0000313" key="2">
    <source>
        <dbReference type="Proteomes" id="UP001267638"/>
    </source>
</evidence>
<keyword evidence="2" id="KW-1185">Reference proteome</keyword>
<dbReference type="EMBL" id="JAVDWV010000006">
    <property type="protein sequence ID" value="MDR7154797.1"/>
    <property type="molecule type" value="Genomic_DNA"/>
</dbReference>
<gene>
    <name evidence="1" type="ORF">J2W40_001612</name>
</gene>
<organism evidence="1 2">
    <name type="scientific">Sphingobium xenophagum</name>
    <dbReference type="NCBI Taxonomy" id="121428"/>
    <lineage>
        <taxon>Bacteria</taxon>
        <taxon>Pseudomonadati</taxon>
        <taxon>Pseudomonadota</taxon>
        <taxon>Alphaproteobacteria</taxon>
        <taxon>Sphingomonadales</taxon>
        <taxon>Sphingomonadaceae</taxon>
        <taxon>Sphingobium</taxon>
    </lineage>
</organism>